<sequence>MLERLKKRFKQQKGFTLVELLAVLAILGVILAIAVPSVSGVIGKSKEDADKSNRELMENAARLAHASGVDPEDGAYTLDNLVKEGFLEEKPTNPNTDKDYNGTVEVTNEADDSDVDDYTFEYKPGEDEEEISDDTSGGNDDDDDNNEEDDD</sequence>
<evidence type="ECO:0000256" key="3">
    <source>
        <dbReference type="SAM" id="MobiDB-lite"/>
    </source>
</evidence>
<accession>A0A5S3QI96</accession>
<reference evidence="5 7" key="2">
    <citation type="submission" date="2019-07" db="EMBL/GenBank/DDBJ databases">
        <title>Genomic analysis of Lentibacillus sp. NKC851-2.</title>
        <authorList>
            <person name="Oh Y.J."/>
        </authorList>
    </citation>
    <scope>NUCLEOTIDE SEQUENCE [LARGE SCALE GENOMIC DNA]</scope>
    <source>
        <strain evidence="5 7">NKC851-2</strain>
    </source>
</reference>
<dbReference type="OrthoDB" id="2721912at2"/>
<dbReference type="Pfam" id="PF07963">
    <property type="entry name" value="N_methyl"/>
    <property type="match status" value="1"/>
</dbReference>
<protein>
    <submittedName>
        <fullName evidence="5">Type II secretion system protein</fullName>
    </submittedName>
</protein>
<comment type="subcellular location">
    <subcellularLocation>
        <location evidence="1">Cell surface</location>
    </subcellularLocation>
</comment>
<dbReference type="InterPro" id="IPR045584">
    <property type="entry name" value="Pilin-like"/>
</dbReference>
<keyword evidence="2" id="KW-0178">Competence</keyword>
<dbReference type="AlphaFoldDB" id="A0A549YF58"/>
<dbReference type="Proteomes" id="UP000319280">
    <property type="component" value="Unassembled WGS sequence"/>
</dbReference>
<dbReference type="SUPFAM" id="SSF54523">
    <property type="entry name" value="Pili subunits"/>
    <property type="match status" value="1"/>
</dbReference>
<feature type="compositionally biased region" description="Basic and acidic residues" evidence="3">
    <location>
        <begin position="85"/>
        <end position="100"/>
    </location>
</feature>
<keyword evidence="7" id="KW-1185">Reference proteome</keyword>
<dbReference type="Gene3D" id="3.30.700.10">
    <property type="entry name" value="Glycoprotein, Type 4 Pilin"/>
    <property type="match status" value="1"/>
</dbReference>
<dbReference type="NCBIfam" id="TIGR02532">
    <property type="entry name" value="IV_pilin_GFxxxE"/>
    <property type="match status" value="1"/>
</dbReference>
<evidence type="ECO:0000313" key="6">
    <source>
        <dbReference type="Proteomes" id="UP000306980"/>
    </source>
</evidence>
<evidence type="ECO:0000313" key="4">
    <source>
        <dbReference type="EMBL" id="TMN21585.1"/>
    </source>
</evidence>
<comment type="caution">
    <text evidence="5">The sequence shown here is derived from an EMBL/GenBank/DDBJ whole genome shotgun (WGS) entry which is preliminary data.</text>
</comment>
<dbReference type="GO" id="GO:0030420">
    <property type="term" value="P:establishment of competence for transformation"/>
    <property type="evidence" value="ECO:0007669"/>
    <property type="project" value="UniProtKB-KW"/>
</dbReference>
<dbReference type="InterPro" id="IPR012902">
    <property type="entry name" value="N_methyl_site"/>
</dbReference>
<evidence type="ECO:0000313" key="7">
    <source>
        <dbReference type="Proteomes" id="UP000319280"/>
    </source>
</evidence>
<accession>A0A549YF58</accession>
<organism evidence="5 7">
    <name type="scientific">Lentibacillus cibarius</name>
    <dbReference type="NCBI Taxonomy" id="2583219"/>
    <lineage>
        <taxon>Bacteria</taxon>
        <taxon>Bacillati</taxon>
        <taxon>Bacillota</taxon>
        <taxon>Bacilli</taxon>
        <taxon>Bacillales</taxon>
        <taxon>Bacillaceae</taxon>
        <taxon>Lentibacillus</taxon>
    </lineage>
</organism>
<evidence type="ECO:0000256" key="2">
    <source>
        <dbReference type="ARBA" id="ARBA00023287"/>
    </source>
</evidence>
<evidence type="ECO:0000256" key="1">
    <source>
        <dbReference type="ARBA" id="ARBA00004241"/>
    </source>
</evidence>
<dbReference type="PROSITE" id="PS00409">
    <property type="entry name" value="PROKAR_NTER_METHYL"/>
    <property type="match status" value="1"/>
</dbReference>
<reference evidence="4 6" key="1">
    <citation type="submission" date="2019-05" db="EMBL/GenBank/DDBJ databases">
        <title>Genomic analysis of Lentibacillus sp. NKC220-2.</title>
        <authorList>
            <person name="Oh Y.J."/>
        </authorList>
    </citation>
    <scope>NUCLEOTIDE SEQUENCE [LARGE SCALE GENOMIC DNA]</scope>
    <source>
        <strain evidence="4 6">NKC220-2</strain>
    </source>
</reference>
<feature type="compositionally biased region" description="Acidic residues" evidence="3">
    <location>
        <begin position="108"/>
        <end position="119"/>
    </location>
</feature>
<feature type="compositionally biased region" description="Acidic residues" evidence="3">
    <location>
        <begin position="126"/>
        <end position="151"/>
    </location>
</feature>
<evidence type="ECO:0000313" key="5">
    <source>
        <dbReference type="EMBL" id="TRM10488.1"/>
    </source>
</evidence>
<dbReference type="GO" id="GO:0009986">
    <property type="term" value="C:cell surface"/>
    <property type="evidence" value="ECO:0007669"/>
    <property type="project" value="UniProtKB-SubCell"/>
</dbReference>
<dbReference type="EMBL" id="VCIA01000001">
    <property type="protein sequence ID" value="TMN21585.1"/>
    <property type="molecule type" value="Genomic_DNA"/>
</dbReference>
<dbReference type="Proteomes" id="UP000306980">
    <property type="component" value="Unassembled WGS sequence"/>
</dbReference>
<proteinExistence type="predicted"/>
<name>A0A549YF58_9BACI</name>
<feature type="region of interest" description="Disordered" evidence="3">
    <location>
        <begin position="85"/>
        <end position="151"/>
    </location>
</feature>
<gene>
    <name evidence="4" type="ORF">FFL34_05285</name>
    <name evidence="5" type="ORF">FH966_01435</name>
</gene>
<dbReference type="EMBL" id="VJMZ01000001">
    <property type="protein sequence ID" value="TRM10488.1"/>
    <property type="molecule type" value="Genomic_DNA"/>
</dbReference>
<dbReference type="RefSeq" id="WP_138602137.1">
    <property type="nucleotide sequence ID" value="NZ_VCIA01000001.1"/>
</dbReference>